<dbReference type="Proteomes" id="UP000182135">
    <property type="component" value="Unassembled WGS sequence"/>
</dbReference>
<dbReference type="FunFam" id="1.10.275.10:FF:000005">
    <property type="entry name" value="Histidine ammonia-lyase"/>
    <property type="match status" value="1"/>
</dbReference>
<comment type="PTM">
    <text evidence="6">Contains an active site 4-methylidene-imidazol-5-one (MIO), which is formed autocatalytically by cyclization and dehydration of residues Ala-Ser-Gly.</text>
</comment>
<reference evidence="10 11" key="1">
    <citation type="submission" date="2016-10" db="EMBL/GenBank/DDBJ databases">
        <authorList>
            <person name="de Groot N.N."/>
        </authorList>
    </citation>
    <scope>NUCLEOTIDE SEQUENCE [LARGE SCALE GENOMIC DNA]</scope>
    <source>
        <strain evidence="10 11">NLAE-zl-G419</strain>
    </source>
</reference>
<dbReference type="PANTHER" id="PTHR10362">
    <property type="entry name" value="HISTIDINE AMMONIA-LYASE"/>
    <property type="match status" value="1"/>
</dbReference>
<sequence length="515" mass="56026">MMKELKEIILNGNDLTLEDMVSVARRGLKVSLSEEAIKNVLASRKIIDDIVENGKTVYGVTTGFGEFCNVTISKEDCKSLQENLIRSHACGYGPKFPKDTVRAIMVARANALSKGYSGIRLETLNTLIDMLNKGVHPLIPEKGSLGASGDLAPLAHMVLPMLGLGEAEYNGEILQGKEAMDRAGIPVIELDAKEGLALINGTQVLTAAGALATYDAIKLLKVSDIAAALTMEALRGITDAFDERIHIIRAHEGQLATARNILKLVDESTYVTRQGQLRVQDAYSIRCVPQIHGASKDTINYVKNKVEIEINSVTDNPIITREGDVISGGNFHGEPMALSFDFLGIGAAEIADVSERRLERLINHQLNDLPAFLAKHGGLNSGFMITQYAAAALVSENKILAHPASVDSIPSSANQEDLVSMGTIAARTARDIIKNAERVVATEIMAACQAIDFRKEDNMRLGKGTSEAYKVVRQSIDFIENDKDIEMYKYLDKATELIENGSLLESVEEKIALEY</sequence>
<name>A0A1I2JIX7_9CLOT</name>
<dbReference type="GO" id="GO:0005737">
    <property type="term" value="C:cytoplasm"/>
    <property type="evidence" value="ECO:0007669"/>
    <property type="project" value="UniProtKB-SubCell"/>
</dbReference>
<dbReference type="EMBL" id="FOOE01000002">
    <property type="protein sequence ID" value="SFF54544.1"/>
    <property type="molecule type" value="Genomic_DNA"/>
</dbReference>
<dbReference type="CDD" id="cd00332">
    <property type="entry name" value="PAL-HAL"/>
    <property type="match status" value="1"/>
</dbReference>
<evidence type="ECO:0000313" key="11">
    <source>
        <dbReference type="Proteomes" id="UP000182135"/>
    </source>
</evidence>
<dbReference type="STRING" id="1529.SAMN04487885_102122"/>
<dbReference type="NCBIfam" id="NF006871">
    <property type="entry name" value="PRK09367.1"/>
    <property type="match status" value="1"/>
</dbReference>
<comment type="subcellular location">
    <subcellularLocation>
        <location evidence="6 9">Cytoplasm</location>
    </subcellularLocation>
</comment>
<keyword evidence="11" id="KW-1185">Reference proteome</keyword>
<accession>A0A1I2JIX7</accession>
<keyword evidence="6" id="KW-0963">Cytoplasm</keyword>
<evidence type="ECO:0000256" key="5">
    <source>
        <dbReference type="ARBA" id="ARBA00049269"/>
    </source>
</evidence>
<evidence type="ECO:0000256" key="9">
    <source>
        <dbReference type="RuleBase" id="RU004480"/>
    </source>
</evidence>
<dbReference type="eggNOG" id="COG2986">
    <property type="taxonomic scope" value="Bacteria"/>
</dbReference>
<evidence type="ECO:0000256" key="1">
    <source>
        <dbReference type="ARBA" id="ARBA00005113"/>
    </source>
</evidence>
<dbReference type="PROSITE" id="PS00488">
    <property type="entry name" value="PAL_HISTIDASE"/>
    <property type="match status" value="1"/>
</dbReference>
<evidence type="ECO:0000313" key="10">
    <source>
        <dbReference type="EMBL" id="SFF54544.1"/>
    </source>
</evidence>
<dbReference type="SUPFAM" id="SSF48557">
    <property type="entry name" value="L-aspartase-like"/>
    <property type="match status" value="1"/>
</dbReference>
<proteinExistence type="inferred from homology"/>
<dbReference type="Pfam" id="PF00221">
    <property type="entry name" value="Lyase_aromatic"/>
    <property type="match status" value="1"/>
</dbReference>
<dbReference type="InterPro" id="IPR008948">
    <property type="entry name" value="L-Aspartase-like"/>
</dbReference>
<dbReference type="HAMAP" id="MF_00229">
    <property type="entry name" value="His_ammonia_lyase"/>
    <property type="match status" value="1"/>
</dbReference>
<dbReference type="InterPro" id="IPR024083">
    <property type="entry name" value="Fumarase/histidase_N"/>
</dbReference>
<keyword evidence="4 6" id="KW-0456">Lyase</keyword>
<dbReference type="UniPathway" id="UPA00379">
    <property type="reaction ID" value="UER00549"/>
</dbReference>
<evidence type="ECO:0000256" key="4">
    <source>
        <dbReference type="ARBA" id="ARBA00023239"/>
    </source>
</evidence>
<evidence type="ECO:0000256" key="6">
    <source>
        <dbReference type="HAMAP-Rule" id="MF_00229"/>
    </source>
</evidence>
<evidence type="ECO:0000256" key="3">
    <source>
        <dbReference type="ARBA" id="ARBA00022808"/>
    </source>
</evidence>
<feature type="modified residue" description="2,3-didehydroalanine (Ser)" evidence="6">
    <location>
        <position position="148"/>
    </location>
</feature>
<dbReference type="GO" id="GO:0019557">
    <property type="term" value="P:L-histidine catabolic process to glutamate and formate"/>
    <property type="evidence" value="ECO:0007669"/>
    <property type="project" value="UniProtKB-UniPathway"/>
</dbReference>
<dbReference type="InterPro" id="IPR001106">
    <property type="entry name" value="Aromatic_Lyase"/>
</dbReference>
<dbReference type="Gene3D" id="1.20.200.10">
    <property type="entry name" value="Fumarase/aspartase (Central domain)"/>
    <property type="match status" value="1"/>
</dbReference>
<dbReference type="FunFam" id="1.20.200.10:FF:000003">
    <property type="entry name" value="Histidine ammonia-lyase"/>
    <property type="match status" value="1"/>
</dbReference>
<gene>
    <name evidence="6" type="primary">hutH</name>
    <name evidence="10" type="ORF">SAMN04487885_102122</name>
</gene>
<feature type="cross-link" description="5-imidazolinone (Ala-Gly)" evidence="6">
    <location>
        <begin position="147"/>
        <end position="149"/>
    </location>
</feature>
<dbReference type="NCBIfam" id="TIGR01225">
    <property type="entry name" value="hutH"/>
    <property type="match status" value="1"/>
</dbReference>
<dbReference type="GO" id="GO:0004397">
    <property type="term" value="F:histidine ammonia-lyase activity"/>
    <property type="evidence" value="ECO:0007669"/>
    <property type="project" value="UniProtKB-UniRule"/>
</dbReference>
<evidence type="ECO:0000256" key="8">
    <source>
        <dbReference type="RuleBase" id="RU004479"/>
    </source>
</evidence>
<keyword evidence="3 6" id="KW-0369">Histidine metabolism</keyword>
<protein>
    <recommendedName>
        <fullName evidence="2 6">Histidine ammonia-lyase</fullName>
        <shortName evidence="6">Histidase</shortName>
        <ecNumber evidence="2 6">4.3.1.3</ecNumber>
    </recommendedName>
</protein>
<evidence type="ECO:0000256" key="7">
    <source>
        <dbReference type="RuleBase" id="RU003954"/>
    </source>
</evidence>
<comment type="similarity">
    <text evidence="6 7">Belongs to the PAL/histidase family.</text>
</comment>
<evidence type="ECO:0000256" key="2">
    <source>
        <dbReference type="ARBA" id="ARBA00012994"/>
    </source>
</evidence>
<comment type="pathway">
    <text evidence="1 6 8">Amino-acid degradation; L-histidine degradation into L-glutamate; N-formimidoyl-L-glutamate from L-histidine: step 1/3.</text>
</comment>
<dbReference type="GO" id="GO:0019556">
    <property type="term" value="P:L-histidine catabolic process to glutamate and formamide"/>
    <property type="evidence" value="ECO:0007669"/>
    <property type="project" value="UniProtKB-UniPathway"/>
</dbReference>
<dbReference type="EC" id="4.3.1.3" evidence="2 6"/>
<dbReference type="AlphaFoldDB" id="A0A1I2JIX7"/>
<dbReference type="InterPro" id="IPR005921">
    <property type="entry name" value="HutH"/>
</dbReference>
<dbReference type="Gene3D" id="1.10.275.10">
    <property type="entry name" value="Fumarase/aspartase (N-terminal domain)"/>
    <property type="match status" value="1"/>
</dbReference>
<organism evidence="10 11">
    <name type="scientific">Clostridium cadaveris</name>
    <dbReference type="NCBI Taxonomy" id="1529"/>
    <lineage>
        <taxon>Bacteria</taxon>
        <taxon>Bacillati</taxon>
        <taxon>Bacillota</taxon>
        <taxon>Clostridia</taxon>
        <taxon>Eubacteriales</taxon>
        <taxon>Clostridiaceae</taxon>
        <taxon>Clostridium</taxon>
    </lineage>
</organism>
<comment type="catalytic activity">
    <reaction evidence="5 6 8">
        <text>L-histidine = trans-urocanate + NH4(+)</text>
        <dbReference type="Rhea" id="RHEA:21232"/>
        <dbReference type="ChEBI" id="CHEBI:17771"/>
        <dbReference type="ChEBI" id="CHEBI:28938"/>
        <dbReference type="ChEBI" id="CHEBI:57595"/>
        <dbReference type="EC" id="4.3.1.3"/>
    </reaction>
</comment>
<dbReference type="InterPro" id="IPR022313">
    <property type="entry name" value="Phe/His_NH3-lyase_AS"/>
</dbReference>